<dbReference type="SUPFAM" id="SSF111357">
    <property type="entry name" value="Mitochondrial ATP synthase coupling factor 6"/>
    <property type="match status" value="1"/>
</dbReference>
<dbReference type="Proteomes" id="UP000515152">
    <property type="component" value="Chromosome 21"/>
</dbReference>
<evidence type="ECO:0000256" key="1">
    <source>
        <dbReference type="ARBA" id="ARBA00004273"/>
    </source>
</evidence>
<evidence type="ECO:0000256" key="3">
    <source>
        <dbReference type="ARBA" id="ARBA00022448"/>
    </source>
</evidence>
<dbReference type="InterPro" id="IPR008387">
    <property type="entry name" value="ATP_synth_f6_mt"/>
</dbReference>
<dbReference type="InterPro" id="IPR036204">
    <property type="entry name" value="ATP_synth_f6_sf_mt"/>
</dbReference>
<dbReference type="PANTHER" id="PTHR12441:SF10">
    <property type="entry name" value="ATP SYNTHASE-COUPLING FACTOR 6, MITOCHONDRIAL"/>
    <property type="match status" value="1"/>
</dbReference>
<evidence type="ECO:0000256" key="13">
    <source>
        <dbReference type="ARBA" id="ARBA00073749"/>
    </source>
</evidence>
<keyword evidence="6" id="KW-0999">Mitochondrion inner membrane</keyword>
<dbReference type="GO" id="GO:0015986">
    <property type="term" value="P:proton motive force-driven ATP synthesis"/>
    <property type="evidence" value="ECO:0007669"/>
    <property type="project" value="InterPro"/>
</dbReference>
<dbReference type="Gene3D" id="1.10.246.110">
    <property type="entry name" value="Mitochondrial ATP synthase-coupling factor 6"/>
    <property type="match status" value="1"/>
</dbReference>
<accession>A0A6P8ETF6</accession>
<dbReference type="Pfam" id="PF05511">
    <property type="entry name" value="ATP-synt_F6"/>
    <property type="match status" value="1"/>
</dbReference>
<dbReference type="GO" id="GO:0005743">
    <property type="term" value="C:mitochondrial inner membrane"/>
    <property type="evidence" value="ECO:0007669"/>
    <property type="project" value="UniProtKB-SubCell"/>
</dbReference>
<keyword evidence="9" id="KW-0472">Membrane</keyword>
<dbReference type="GeneID" id="105910446"/>
<organism evidence="14 15">
    <name type="scientific">Clupea harengus</name>
    <name type="common">Atlantic herring</name>
    <dbReference type="NCBI Taxonomy" id="7950"/>
    <lineage>
        <taxon>Eukaryota</taxon>
        <taxon>Metazoa</taxon>
        <taxon>Chordata</taxon>
        <taxon>Craniata</taxon>
        <taxon>Vertebrata</taxon>
        <taxon>Euteleostomi</taxon>
        <taxon>Actinopterygii</taxon>
        <taxon>Neopterygii</taxon>
        <taxon>Teleostei</taxon>
        <taxon>Clupei</taxon>
        <taxon>Clupeiformes</taxon>
        <taxon>Clupeoidei</taxon>
        <taxon>Clupeidae</taxon>
        <taxon>Clupea</taxon>
    </lineage>
</organism>
<sequence length="123" mass="13976">MATSFLRMGRICCGLKPFQVSVCASWNRIPAVGYSTKFGDAQRALRKTHITRLDPVQRLFLEKIREYGTLSQAAGGAMETGPEFQRRLAEEEAKLQRLYGGRDLTEFPEFNFAEPNLNEFPTK</sequence>
<evidence type="ECO:0000256" key="9">
    <source>
        <dbReference type="ARBA" id="ARBA00023136"/>
    </source>
</evidence>
<evidence type="ECO:0000256" key="6">
    <source>
        <dbReference type="ARBA" id="ARBA00022792"/>
    </source>
</evidence>
<keyword evidence="7" id="KW-0406">Ion transport</keyword>
<evidence type="ECO:0000256" key="4">
    <source>
        <dbReference type="ARBA" id="ARBA00022547"/>
    </source>
</evidence>
<dbReference type="AlphaFoldDB" id="A0A6P8ETF6"/>
<evidence type="ECO:0000256" key="11">
    <source>
        <dbReference type="ARBA" id="ARBA00059339"/>
    </source>
</evidence>
<gene>
    <name evidence="15 16" type="primary">LOC105910446</name>
</gene>
<protein>
    <recommendedName>
        <fullName evidence="13">ATP synthase peripheral stalk subunit F6, mitochondrial</fullName>
    </recommendedName>
    <alternativeName>
        <fullName evidence="10">ATP synthase peripheral stalk subunit F6</fullName>
    </alternativeName>
</protein>
<comment type="function">
    <text evidence="11">Subunit F6, of the mitochondrial membrane ATP synthase complex (F(1)F(0) ATP synthase or Complex V) that produces ATP from ADP in the presence of a proton gradient across the membrane which is generated by electron transport complexes of the respiratory chain. ATP synthase complex consist of a soluble F(1) head domain - the catalytic core - and a membrane F(1) domain - the membrane proton channel. These two domains are linked by a central stalk rotating inside the F(1) region and a stationary peripheral stalk. During catalysis, ATP synthesis in the catalytic domain of F(1) is coupled via a rotary mechanism of the central stalk subunits to proton translocation. In vivo, can only synthesize ATP although its ATP hydrolase activity can be activated artificially in vitro. Part of the complex F(0) domain. Part of the complex F(0) domain and the peripheric stalk, which acts as a stator to hold the catalytic alpha(3)beta(3) subcomplex and subunit a/ATP6 static relative to the rotary elements.</text>
</comment>
<dbReference type="GO" id="GO:0045259">
    <property type="term" value="C:proton-transporting ATP synthase complex"/>
    <property type="evidence" value="ECO:0007669"/>
    <property type="project" value="UniProtKB-KW"/>
</dbReference>
<evidence type="ECO:0000256" key="2">
    <source>
        <dbReference type="ARBA" id="ARBA00007346"/>
    </source>
</evidence>
<comment type="subunit">
    <text evidence="12">Component of the ATP synthase complex composed at least of ATP5F1A/subunit alpha, ATP5F1B/subunit beta, ATP5MC1/subunit c (homooctomer), MT-ATP6/subunit a, MT-ATP8/subunit 8, ATP5ME/subunit e, ATP5MF/subunit f, ATP5MG/subunit g, ATP5MK/subunit k, ATP5MJ/subunit j, ATP5F1C/subunit gamma, ATP5F1D/subunit delta, ATP5F1E/subunit epsilon, ATP5PF/subunit F6, ATP5PB/subunit b, ATP5PD/subunit d, ATP5PO/subunit OSCP. ATP synthase complex consists of a soluble F(1) head domain (subunits alpha(3) and beta(3)) - the catalytic core - and a membrane F(0) domain - the membrane proton channel (subunits c, a, 8, e, f, g, k and j). These two domains are linked by a central stalk (subunits gamma, delta, and epsilon) rotating inside the F1 region and a stationary peripheral stalk (subunits F6, b, d, and OSCP).</text>
</comment>
<keyword evidence="14" id="KW-1185">Reference proteome</keyword>
<proteinExistence type="inferred from homology"/>
<evidence type="ECO:0000256" key="12">
    <source>
        <dbReference type="ARBA" id="ARBA00064647"/>
    </source>
</evidence>
<dbReference type="OrthoDB" id="8902296at2759"/>
<reference evidence="15 16" key="1">
    <citation type="submission" date="2025-04" db="UniProtKB">
        <authorList>
            <consortium name="RefSeq"/>
        </authorList>
    </citation>
    <scope>IDENTIFICATION</scope>
</reference>
<dbReference type="PANTHER" id="PTHR12441">
    <property type="entry name" value="ATP SYNTHASE COUPLING FACTOR 6, MITOCHONDRIAL"/>
    <property type="match status" value="1"/>
</dbReference>
<keyword evidence="8" id="KW-0496">Mitochondrion</keyword>
<keyword evidence="4" id="KW-0138">CF(0)</keyword>
<dbReference type="RefSeq" id="XP_031414138.1">
    <property type="nucleotide sequence ID" value="XM_031558278.1"/>
</dbReference>
<comment type="subcellular location">
    <subcellularLocation>
        <location evidence="1">Mitochondrion inner membrane</location>
    </subcellularLocation>
</comment>
<evidence type="ECO:0000256" key="8">
    <source>
        <dbReference type="ARBA" id="ARBA00023128"/>
    </source>
</evidence>
<dbReference type="FunFam" id="1.10.246.110:FF:000001">
    <property type="entry name" value="ATP synthase-coupling factor 6, mitochondrial"/>
    <property type="match status" value="1"/>
</dbReference>
<dbReference type="GO" id="GO:0015078">
    <property type="term" value="F:proton transmembrane transporter activity"/>
    <property type="evidence" value="ECO:0007669"/>
    <property type="project" value="InterPro"/>
</dbReference>
<evidence type="ECO:0000313" key="15">
    <source>
        <dbReference type="RefSeq" id="XP_031414137.1"/>
    </source>
</evidence>
<name>A0A6P8ETF6_CLUHA</name>
<evidence type="ECO:0000256" key="10">
    <source>
        <dbReference type="ARBA" id="ARBA00029863"/>
    </source>
</evidence>
<comment type="similarity">
    <text evidence="2">Belongs to the eukaryotic ATPase subunit F6 family.</text>
</comment>
<dbReference type="KEGG" id="char:105910446"/>
<evidence type="ECO:0000256" key="5">
    <source>
        <dbReference type="ARBA" id="ARBA00022781"/>
    </source>
</evidence>
<evidence type="ECO:0000256" key="7">
    <source>
        <dbReference type="ARBA" id="ARBA00023065"/>
    </source>
</evidence>
<keyword evidence="3" id="KW-0813">Transport</keyword>
<evidence type="ECO:0000313" key="14">
    <source>
        <dbReference type="Proteomes" id="UP000515152"/>
    </source>
</evidence>
<evidence type="ECO:0000313" key="16">
    <source>
        <dbReference type="RefSeq" id="XP_031414138.1"/>
    </source>
</evidence>
<keyword evidence="5" id="KW-0375">Hydrogen ion transport</keyword>
<dbReference type="RefSeq" id="XP_031414137.1">
    <property type="nucleotide sequence ID" value="XM_031558277.2"/>
</dbReference>